<feature type="non-terminal residue" evidence="4">
    <location>
        <position position="1"/>
    </location>
</feature>
<dbReference type="SUPFAM" id="SSF54747">
    <property type="entry name" value="Ribosomal L11/L12e N-terminal domain"/>
    <property type="match status" value="1"/>
</dbReference>
<dbReference type="SUPFAM" id="SSF51735">
    <property type="entry name" value="NAD(P)-binding Rossmann-fold domains"/>
    <property type="match status" value="1"/>
</dbReference>
<organism evidence="4">
    <name type="scientific">marine sediment metagenome</name>
    <dbReference type="NCBI Taxonomy" id="412755"/>
    <lineage>
        <taxon>unclassified sequences</taxon>
        <taxon>metagenomes</taxon>
        <taxon>ecological metagenomes</taxon>
    </lineage>
</organism>
<protein>
    <recommendedName>
        <fullName evidence="5">NAD(P)-binding domain-containing protein</fullName>
    </recommendedName>
</protein>
<name>A0A0F9ADQ6_9ZZZZ</name>
<keyword evidence="3" id="KW-0687">Ribonucleoprotein</keyword>
<reference evidence="4" key="1">
    <citation type="journal article" date="2015" name="Nature">
        <title>Complex archaea that bridge the gap between prokaryotes and eukaryotes.</title>
        <authorList>
            <person name="Spang A."/>
            <person name="Saw J.H."/>
            <person name="Jorgensen S.L."/>
            <person name="Zaremba-Niedzwiedzka K."/>
            <person name="Martijn J."/>
            <person name="Lind A.E."/>
            <person name="van Eijk R."/>
            <person name="Schleper C."/>
            <person name="Guy L."/>
            <person name="Ettema T.J."/>
        </authorList>
    </citation>
    <scope>NUCLEOTIDE SEQUENCE</scope>
</reference>
<dbReference type="InterPro" id="IPR036291">
    <property type="entry name" value="NAD(P)-bd_dom_sf"/>
</dbReference>
<evidence type="ECO:0000256" key="2">
    <source>
        <dbReference type="ARBA" id="ARBA00022980"/>
    </source>
</evidence>
<dbReference type="GO" id="GO:1990904">
    <property type="term" value="C:ribonucleoprotein complex"/>
    <property type="evidence" value="ECO:0007669"/>
    <property type="project" value="UniProtKB-KW"/>
</dbReference>
<dbReference type="EMBL" id="LAZR01043245">
    <property type="protein sequence ID" value="KKL07555.1"/>
    <property type="molecule type" value="Genomic_DNA"/>
</dbReference>
<dbReference type="GO" id="GO:0005840">
    <property type="term" value="C:ribosome"/>
    <property type="evidence" value="ECO:0007669"/>
    <property type="project" value="UniProtKB-KW"/>
</dbReference>
<proteinExistence type="inferred from homology"/>
<dbReference type="AlphaFoldDB" id="A0A0F9ADQ6"/>
<accession>A0A0F9ADQ6</accession>
<dbReference type="Gene3D" id="3.40.50.720">
    <property type="entry name" value="NAD(P)-binding Rossmann-like Domain"/>
    <property type="match status" value="1"/>
</dbReference>
<gene>
    <name evidence="4" type="ORF">LCGC14_2584870</name>
</gene>
<evidence type="ECO:0000256" key="3">
    <source>
        <dbReference type="ARBA" id="ARBA00023274"/>
    </source>
</evidence>
<keyword evidence="2" id="KW-0689">Ribosomal protein</keyword>
<dbReference type="Gene3D" id="3.90.25.10">
    <property type="entry name" value="UDP-galactose 4-epimerase, domain 1"/>
    <property type="match status" value="1"/>
</dbReference>
<sequence length="140" mass="15714">GGSASGGPPIGPAVGPTGINIKDVVNANLLVLKHDDANYKVFNVGGDKAWTVADFYHTMERVVGKKKEPIVSGYYRYGDTRHIFSDTNRLKSIGWKPTHGIEESIGDYWKFINAQKQMDNILSYAEKHMKKHRIIRRIIS</sequence>
<comment type="similarity">
    <text evidence="1">Belongs to the universal ribosomal protein uL11 family.</text>
</comment>
<dbReference type="InterPro" id="IPR036796">
    <property type="entry name" value="Ribosomal_uL11_N_sf"/>
</dbReference>
<evidence type="ECO:0008006" key="5">
    <source>
        <dbReference type="Google" id="ProtNLM"/>
    </source>
</evidence>
<comment type="caution">
    <text evidence="4">The sequence shown here is derived from an EMBL/GenBank/DDBJ whole genome shotgun (WGS) entry which is preliminary data.</text>
</comment>
<evidence type="ECO:0000256" key="1">
    <source>
        <dbReference type="ARBA" id="ARBA00010537"/>
    </source>
</evidence>
<evidence type="ECO:0000313" key="4">
    <source>
        <dbReference type="EMBL" id="KKL07555.1"/>
    </source>
</evidence>